<feature type="domain" description="Ketopantoate reductase N-terminal" evidence="12">
    <location>
        <begin position="3"/>
        <end position="156"/>
    </location>
</feature>
<dbReference type="Proteomes" id="UP001199319">
    <property type="component" value="Unassembled WGS sequence"/>
</dbReference>
<dbReference type="Pfam" id="PF02558">
    <property type="entry name" value="ApbA"/>
    <property type="match status" value="1"/>
</dbReference>
<evidence type="ECO:0000259" key="13">
    <source>
        <dbReference type="Pfam" id="PF08546"/>
    </source>
</evidence>
<dbReference type="PANTHER" id="PTHR43765:SF2">
    <property type="entry name" value="2-DEHYDROPANTOATE 2-REDUCTASE"/>
    <property type="match status" value="1"/>
</dbReference>
<dbReference type="AlphaFoldDB" id="A0AAE3ACC3"/>
<comment type="function">
    <text evidence="1 11">Catalyzes the NADPH-dependent reduction of ketopantoate into pantoic acid.</text>
</comment>
<dbReference type="SUPFAM" id="SSF48179">
    <property type="entry name" value="6-phosphogluconate dehydrogenase C-terminal domain-like"/>
    <property type="match status" value="1"/>
</dbReference>
<dbReference type="Pfam" id="PF08546">
    <property type="entry name" value="ApbA_C"/>
    <property type="match status" value="1"/>
</dbReference>
<feature type="domain" description="Ketopantoate reductase C-terminal" evidence="13">
    <location>
        <begin position="182"/>
        <end position="306"/>
    </location>
</feature>
<keyword evidence="6 11" id="KW-0566">Pantothenate biosynthesis</keyword>
<dbReference type="InterPro" id="IPR008927">
    <property type="entry name" value="6-PGluconate_DH-like_C_sf"/>
</dbReference>
<keyword evidence="15" id="KW-1185">Reference proteome</keyword>
<evidence type="ECO:0000313" key="15">
    <source>
        <dbReference type="Proteomes" id="UP001199319"/>
    </source>
</evidence>
<dbReference type="GO" id="GO:0008677">
    <property type="term" value="F:2-dehydropantoate 2-reductase activity"/>
    <property type="evidence" value="ECO:0007669"/>
    <property type="project" value="UniProtKB-EC"/>
</dbReference>
<evidence type="ECO:0000256" key="4">
    <source>
        <dbReference type="ARBA" id="ARBA00013014"/>
    </source>
</evidence>
<dbReference type="InterPro" id="IPR013752">
    <property type="entry name" value="KPA_reductase"/>
</dbReference>
<keyword evidence="7 11" id="KW-0521">NADP</keyword>
<evidence type="ECO:0000256" key="3">
    <source>
        <dbReference type="ARBA" id="ARBA00007870"/>
    </source>
</evidence>
<evidence type="ECO:0000256" key="6">
    <source>
        <dbReference type="ARBA" id="ARBA00022655"/>
    </source>
</evidence>
<dbReference type="FunFam" id="1.10.1040.10:FF:000017">
    <property type="entry name" value="2-dehydropantoate 2-reductase"/>
    <property type="match status" value="1"/>
</dbReference>
<organism evidence="14 15">
    <name type="scientific">Brotocaccenecus cirricatena</name>
    <dbReference type="NCBI Taxonomy" id="3064195"/>
    <lineage>
        <taxon>Bacteria</taxon>
        <taxon>Bacillati</taxon>
        <taxon>Bacillota</taxon>
        <taxon>Clostridia</taxon>
        <taxon>Eubacteriales</taxon>
        <taxon>Oscillospiraceae</taxon>
        <taxon>Brotocaccenecus</taxon>
    </lineage>
</organism>
<dbReference type="PANTHER" id="PTHR43765">
    <property type="entry name" value="2-DEHYDROPANTOATE 2-REDUCTASE-RELATED"/>
    <property type="match status" value="1"/>
</dbReference>
<evidence type="ECO:0000256" key="1">
    <source>
        <dbReference type="ARBA" id="ARBA00002919"/>
    </source>
</evidence>
<protein>
    <recommendedName>
        <fullName evidence="5 11">2-dehydropantoate 2-reductase</fullName>
        <ecNumber evidence="4 11">1.1.1.169</ecNumber>
    </recommendedName>
    <alternativeName>
        <fullName evidence="9 11">Ketopantoate reductase</fullName>
    </alternativeName>
</protein>
<comment type="caution">
    <text evidence="14">The sequence shown here is derived from an EMBL/GenBank/DDBJ whole genome shotgun (WGS) entry which is preliminary data.</text>
</comment>
<dbReference type="NCBIfam" id="TIGR00745">
    <property type="entry name" value="apbA_panE"/>
    <property type="match status" value="1"/>
</dbReference>
<evidence type="ECO:0000256" key="11">
    <source>
        <dbReference type="RuleBase" id="RU362068"/>
    </source>
</evidence>
<evidence type="ECO:0000256" key="10">
    <source>
        <dbReference type="ARBA" id="ARBA00048793"/>
    </source>
</evidence>
<dbReference type="GO" id="GO:0015940">
    <property type="term" value="P:pantothenate biosynthetic process"/>
    <property type="evidence" value="ECO:0007669"/>
    <property type="project" value="UniProtKB-KW"/>
</dbReference>
<evidence type="ECO:0000256" key="9">
    <source>
        <dbReference type="ARBA" id="ARBA00032024"/>
    </source>
</evidence>
<keyword evidence="8 11" id="KW-0560">Oxidoreductase</keyword>
<gene>
    <name evidence="14" type="ORF">LKD37_03345</name>
</gene>
<sequence>MRIGFVGCGAIGSCYASYLSRKHEVCVLDTYAPVIESIKKNGILLDECAPGSGTGETVSFRPAMATTDPKEIGVVDLLIVFVHYQYLEAAVRNALPMIDRHTMILCLQNGLGNYDEIAKVVPEEQIIIGNTAFGATPMEPGHVKHTGTGVTNMGSLKAPKENVERMAEALREAGLEVCVHENVMNAIWHKLLANVAINGMSALLETKNGFVDGNQYAHEAARMLVEEAITVANACGCTLDHDAELEHAYEVSRMTDETISSMVQDVTHHRETEIRIITGAVCRLGREHGIATPCNDLMLQLVLAKQSIYLGR</sequence>
<dbReference type="InterPro" id="IPR050838">
    <property type="entry name" value="Ketopantoate_reductase"/>
</dbReference>
<dbReference type="Gene3D" id="3.40.50.720">
    <property type="entry name" value="NAD(P)-binding Rossmann-like Domain"/>
    <property type="match status" value="1"/>
</dbReference>
<dbReference type="SUPFAM" id="SSF51735">
    <property type="entry name" value="NAD(P)-binding Rossmann-fold domains"/>
    <property type="match status" value="1"/>
</dbReference>
<dbReference type="RefSeq" id="WP_302927925.1">
    <property type="nucleotide sequence ID" value="NZ_JAJEPW010000006.1"/>
</dbReference>
<accession>A0AAE3ACC3</accession>
<dbReference type="InterPro" id="IPR036291">
    <property type="entry name" value="NAD(P)-bd_dom_sf"/>
</dbReference>
<dbReference type="Gene3D" id="1.10.1040.10">
    <property type="entry name" value="N-(1-d-carboxylethyl)-l-norvaline Dehydrogenase, domain 2"/>
    <property type="match status" value="1"/>
</dbReference>
<evidence type="ECO:0000256" key="8">
    <source>
        <dbReference type="ARBA" id="ARBA00023002"/>
    </source>
</evidence>
<evidence type="ECO:0000256" key="7">
    <source>
        <dbReference type="ARBA" id="ARBA00022857"/>
    </source>
</evidence>
<name>A0AAE3ACC3_9FIRM</name>
<evidence type="ECO:0000313" key="14">
    <source>
        <dbReference type="EMBL" id="MCC2128564.1"/>
    </source>
</evidence>
<dbReference type="EMBL" id="JAJEPW010000006">
    <property type="protein sequence ID" value="MCC2128564.1"/>
    <property type="molecule type" value="Genomic_DNA"/>
</dbReference>
<comment type="similarity">
    <text evidence="3 11">Belongs to the ketopantoate reductase family.</text>
</comment>
<reference evidence="14" key="1">
    <citation type="submission" date="2021-10" db="EMBL/GenBank/DDBJ databases">
        <title>Anaerobic single-cell dispensing facilitates the cultivation of human gut bacteria.</title>
        <authorList>
            <person name="Afrizal A."/>
        </authorList>
    </citation>
    <scope>NUCLEOTIDE SEQUENCE</scope>
    <source>
        <strain evidence="14">CLA-AA-H272</strain>
    </source>
</reference>
<evidence type="ECO:0000256" key="5">
    <source>
        <dbReference type="ARBA" id="ARBA00019465"/>
    </source>
</evidence>
<evidence type="ECO:0000259" key="12">
    <source>
        <dbReference type="Pfam" id="PF02558"/>
    </source>
</evidence>
<dbReference type="InterPro" id="IPR013332">
    <property type="entry name" value="KPR_N"/>
</dbReference>
<comment type="catalytic activity">
    <reaction evidence="10 11">
        <text>(R)-pantoate + NADP(+) = 2-dehydropantoate + NADPH + H(+)</text>
        <dbReference type="Rhea" id="RHEA:16233"/>
        <dbReference type="ChEBI" id="CHEBI:11561"/>
        <dbReference type="ChEBI" id="CHEBI:15378"/>
        <dbReference type="ChEBI" id="CHEBI:15980"/>
        <dbReference type="ChEBI" id="CHEBI:57783"/>
        <dbReference type="ChEBI" id="CHEBI:58349"/>
        <dbReference type="EC" id="1.1.1.169"/>
    </reaction>
</comment>
<dbReference type="GO" id="GO:0005737">
    <property type="term" value="C:cytoplasm"/>
    <property type="evidence" value="ECO:0007669"/>
    <property type="project" value="TreeGrafter"/>
</dbReference>
<dbReference type="GO" id="GO:0050661">
    <property type="term" value="F:NADP binding"/>
    <property type="evidence" value="ECO:0007669"/>
    <property type="project" value="TreeGrafter"/>
</dbReference>
<dbReference type="InterPro" id="IPR003710">
    <property type="entry name" value="ApbA"/>
</dbReference>
<evidence type="ECO:0000256" key="2">
    <source>
        <dbReference type="ARBA" id="ARBA00004994"/>
    </source>
</evidence>
<dbReference type="InterPro" id="IPR013328">
    <property type="entry name" value="6PGD_dom2"/>
</dbReference>
<proteinExistence type="inferred from homology"/>
<dbReference type="EC" id="1.1.1.169" evidence="4 11"/>
<comment type="pathway">
    <text evidence="2 11">Cofactor biosynthesis; (R)-pantothenate biosynthesis; (R)-pantoate from 3-methyl-2-oxobutanoate: step 2/2.</text>
</comment>